<keyword evidence="1" id="KW-0812">Transmembrane</keyword>
<proteinExistence type="predicted"/>
<reference evidence="2 3" key="1">
    <citation type="submission" date="2020-08" db="EMBL/GenBank/DDBJ databases">
        <title>Genome public.</title>
        <authorList>
            <person name="Liu C."/>
            <person name="Sun Q."/>
        </authorList>
    </citation>
    <scope>NUCLEOTIDE SEQUENCE [LARGE SCALE GENOMIC DNA]</scope>
    <source>
        <strain evidence="2 3">NSJ-27</strain>
    </source>
</reference>
<sequence length="254" mass="28480">MFFHYKDQIPSDQVFHGLDISHIIALLVIALVVTLLLRYMKRMPKKQADHIIQIAAIVLPLVELIRVLWLIMVGQTDWVRLLPLQLCGTQIFYIPLAVFTKNMAIKEFTCSTALLGGIVALLCPSGIAGYYPLLHFQTLQSFTLHAILLFVPLAMMYVQGFRPNIKNMPKVMGILVLTASVAGVVDACFNVNYMCLRTPPEGTPLVDIYNACGYGFYLFVLAAAMTLAVFLTYLPHMRKNKKEKQKVSAQQISS</sequence>
<dbReference type="Pfam" id="PF14808">
    <property type="entry name" value="TMEM164"/>
    <property type="match status" value="1"/>
</dbReference>
<keyword evidence="1" id="KW-1133">Transmembrane helix</keyword>
<dbReference type="EMBL" id="JACOQK010000001">
    <property type="protein sequence ID" value="MBC5787401.1"/>
    <property type="molecule type" value="Genomic_DNA"/>
</dbReference>
<comment type="caution">
    <text evidence="2">The sequence shown here is derived from an EMBL/GenBank/DDBJ whole genome shotgun (WGS) entry which is preliminary data.</text>
</comment>
<keyword evidence="1" id="KW-0472">Membrane</keyword>
<gene>
    <name evidence="2" type="ORF">H8Z77_05100</name>
</gene>
<dbReference type="InterPro" id="IPR011737">
    <property type="entry name" value="CHP02206_TP0381"/>
</dbReference>
<dbReference type="NCBIfam" id="TIGR02206">
    <property type="entry name" value="intg_mem_TP0381"/>
    <property type="match status" value="1"/>
</dbReference>
<keyword evidence="3" id="KW-1185">Reference proteome</keyword>
<dbReference type="RefSeq" id="WP_069989093.1">
    <property type="nucleotide sequence ID" value="NZ_JACOQK010000001.1"/>
</dbReference>
<feature type="transmembrane region" description="Helical" evidence="1">
    <location>
        <begin position="20"/>
        <end position="39"/>
    </location>
</feature>
<evidence type="ECO:0000313" key="2">
    <source>
        <dbReference type="EMBL" id="MBC5787401.1"/>
    </source>
</evidence>
<organism evidence="2 3">
    <name type="scientific">Clostridium facile</name>
    <dbReference type="NCBI Taxonomy" id="2763035"/>
    <lineage>
        <taxon>Bacteria</taxon>
        <taxon>Bacillati</taxon>
        <taxon>Bacillota</taxon>
        <taxon>Clostridia</taxon>
        <taxon>Eubacteriales</taxon>
        <taxon>Clostridiaceae</taxon>
        <taxon>Clostridium</taxon>
    </lineage>
</organism>
<feature type="transmembrane region" description="Helical" evidence="1">
    <location>
        <begin position="78"/>
        <end position="100"/>
    </location>
</feature>
<accession>A0ABR7IQI9</accession>
<feature type="transmembrane region" description="Helical" evidence="1">
    <location>
        <begin position="214"/>
        <end position="234"/>
    </location>
</feature>
<feature type="transmembrane region" description="Helical" evidence="1">
    <location>
        <begin position="139"/>
        <end position="159"/>
    </location>
</feature>
<name>A0ABR7IQI9_9CLOT</name>
<dbReference type="Proteomes" id="UP000649151">
    <property type="component" value="Unassembled WGS sequence"/>
</dbReference>
<feature type="transmembrane region" description="Helical" evidence="1">
    <location>
        <begin position="112"/>
        <end position="133"/>
    </location>
</feature>
<evidence type="ECO:0000256" key="1">
    <source>
        <dbReference type="SAM" id="Phobius"/>
    </source>
</evidence>
<protein>
    <submittedName>
        <fullName evidence="2">TIGR02206 family membrane protein</fullName>
    </submittedName>
</protein>
<feature type="transmembrane region" description="Helical" evidence="1">
    <location>
        <begin position="51"/>
        <end position="72"/>
    </location>
</feature>
<feature type="transmembrane region" description="Helical" evidence="1">
    <location>
        <begin position="171"/>
        <end position="194"/>
    </location>
</feature>
<evidence type="ECO:0000313" key="3">
    <source>
        <dbReference type="Proteomes" id="UP000649151"/>
    </source>
</evidence>